<comment type="caution">
    <text evidence="1">The sequence shown here is derived from an EMBL/GenBank/DDBJ whole genome shotgun (WGS) entry which is preliminary data.</text>
</comment>
<protein>
    <submittedName>
        <fullName evidence="1">Uncharacterized protein</fullName>
    </submittedName>
</protein>
<proteinExistence type="predicted"/>
<evidence type="ECO:0000313" key="2">
    <source>
        <dbReference type="Proteomes" id="UP000241769"/>
    </source>
</evidence>
<sequence>MVCDNCPLFNFTFRQPALYGVNVPLQSIRTPSNMTCNTSPAFAYGWNNVVVSSTVLYGNPTQAQMSNGPNVLQLFLDEHNSGSVPGTQSILNIIVPTVTSVAMNCTVSVGRGWYLTTSNGL</sequence>
<evidence type="ECO:0000313" key="1">
    <source>
        <dbReference type="EMBL" id="PRP74485.1"/>
    </source>
</evidence>
<dbReference type="EMBL" id="MDYQ01000462">
    <property type="protein sequence ID" value="PRP74485.1"/>
    <property type="molecule type" value="Genomic_DNA"/>
</dbReference>
<dbReference type="AlphaFoldDB" id="A0A2P6MS10"/>
<accession>A0A2P6MS10</accession>
<dbReference type="InParanoid" id="A0A2P6MS10"/>
<reference evidence="1 2" key="1">
    <citation type="journal article" date="2018" name="Genome Biol. Evol.">
        <title>Multiple Roots of Fruiting Body Formation in Amoebozoa.</title>
        <authorList>
            <person name="Hillmann F."/>
            <person name="Forbes G."/>
            <person name="Novohradska S."/>
            <person name="Ferling I."/>
            <person name="Riege K."/>
            <person name="Groth M."/>
            <person name="Westermann M."/>
            <person name="Marz M."/>
            <person name="Spaller T."/>
            <person name="Winckler T."/>
            <person name="Schaap P."/>
            <person name="Glockner G."/>
        </authorList>
    </citation>
    <scope>NUCLEOTIDE SEQUENCE [LARGE SCALE GENOMIC DNA]</scope>
    <source>
        <strain evidence="1 2">Jena</strain>
    </source>
</reference>
<organism evidence="1 2">
    <name type="scientific">Planoprotostelium fungivorum</name>
    <dbReference type="NCBI Taxonomy" id="1890364"/>
    <lineage>
        <taxon>Eukaryota</taxon>
        <taxon>Amoebozoa</taxon>
        <taxon>Evosea</taxon>
        <taxon>Variosea</taxon>
        <taxon>Cavosteliida</taxon>
        <taxon>Cavosteliaceae</taxon>
        <taxon>Planoprotostelium</taxon>
    </lineage>
</organism>
<dbReference type="Proteomes" id="UP000241769">
    <property type="component" value="Unassembled WGS sequence"/>
</dbReference>
<gene>
    <name evidence="1" type="ORF">PROFUN_16224</name>
</gene>
<keyword evidence="2" id="KW-1185">Reference proteome</keyword>
<name>A0A2P6MS10_9EUKA</name>